<feature type="chain" id="PRO_5041222160" evidence="2">
    <location>
        <begin position="22"/>
        <end position="104"/>
    </location>
</feature>
<gene>
    <name evidence="3" type="ORF">MSPICULIGERA_LOCUS2361</name>
</gene>
<name>A0AA36C8X9_9BILA</name>
<accession>A0AA36C8X9</accession>
<evidence type="ECO:0000256" key="1">
    <source>
        <dbReference type="SAM" id="MobiDB-lite"/>
    </source>
</evidence>
<dbReference type="Proteomes" id="UP001177023">
    <property type="component" value="Unassembled WGS sequence"/>
</dbReference>
<reference evidence="3" key="1">
    <citation type="submission" date="2023-06" db="EMBL/GenBank/DDBJ databases">
        <authorList>
            <person name="Delattre M."/>
        </authorList>
    </citation>
    <scope>NUCLEOTIDE SEQUENCE</scope>
    <source>
        <strain evidence="3">AF72</strain>
    </source>
</reference>
<keyword evidence="2" id="KW-0732">Signal</keyword>
<comment type="caution">
    <text evidence="3">The sequence shown here is derived from an EMBL/GenBank/DDBJ whole genome shotgun (WGS) entry which is preliminary data.</text>
</comment>
<feature type="signal peptide" evidence="2">
    <location>
        <begin position="1"/>
        <end position="21"/>
    </location>
</feature>
<feature type="region of interest" description="Disordered" evidence="1">
    <location>
        <begin position="84"/>
        <end position="104"/>
    </location>
</feature>
<evidence type="ECO:0000256" key="2">
    <source>
        <dbReference type="SAM" id="SignalP"/>
    </source>
</evidence>
<protein>
    <submittedName>
        <fullName evidence="3">Uncharacterized protein</fullName>
    </submittedName>
</protein>
<organism evidence="3 4">
    <name type="scientific">Mesorhabditis spiculigera</name>
    <dbReference type="NCBI Taxonomy" id="96644"/>
    <lineage>
        <taxon>Eukaryota</taxon>
        <taxon>Metazoa</taxon>
        <taxon>Ecdysozoa</taxon>
        <taxon>Nematoda</taxon>
        <taxon>Chromadorea</taxon>
        <taxon>Rhabditida</taxon>
        <taxon>Rhabditina</taxon>
        <taxon>Rhabditomorpha</taxon>
        <taxon>Rhabditoidea</taxon>
        <taxon>Rhabditidae</taxon>
        <taxon>Mesorhabditinae</taxon>
        <taxon>Mesorhabditis</taxon>
    </lineage>
</organism>
<keyword evidence="4" id="KW-1185">Reference proteome</keyword>
<sequence length="104" mass="11307">MGSSMMMIGFLAAVCVAELLAASIPAQQPTNELYRRAAEMNPFSRKYYSFAELGVPSVDVPRSSPYLQEMFPAHVRSAYGQGDAASTPEIDASMKNVPKKCSCH</sequence>
<evidence type="ECO:0000313" key="3">
    <source>
        <dbReference type="EMBL" id="CAJ0563190.1"/>
    </source>
</evidence>
<dbReference type="EMBL" id="CATQJA010000691">
    <property type="protein sequence ID" value="CAJ0563190.1"/>
    <property type="molecule type" value="Genomic_DNA"/>
</dbReference>
<proteinExistence type="predicted"/>
<evidence type="ECO:0000313" key="4">
    <source>
        <dbReference type="Proteomes" id="UP001177023"/>
    </source>
</evidence>
<feature type="non-terminal residue" evidence="3">
    <location>
        <position position="104"/>
    </location>
</feature>
<dbReference type="AlphaFoldDB" id="A0AA36C8X9"/>